<evidence type="ECO:0000256" key="1">
    <source>
        <dbReference type="ARBA" id="ARBA00004123"/>
    </source>
</evidence>
<evidence type="ECO:0000313" key="6">
    <source>
        <dbReference type="Proteomes" id="UP000053477"/>
    </source>
</evidence>
<feature type="domain" description="Chromo" evidence="4">
    <location>
        <begin position="56"/>
        <end position="118"/>
    </location>
</feature>
<dbReference type="OrthoDB" id="433924at2759"/>
<comment type="subcellular location">
    <subcellularLocation>
        <location evidence="1">Nucleus</location>
    </subcellularLocation>
</comment>
<dbReference type="InParanoid" id="A0A0H2S8P4"/>
<proteinExistence type="predicted"/>
<dbReference type="SUPFAM" id="SSF54160">
    <property type="entry name" value="Chromo domain-like"/>
    <property type="match status" value="2"/>
</dbReference>
<dbReference type="InterPro" id="IPR023780">
    <property type="entry name" value="Chromo_domain"/>
</dbReference>
<evidence type="ECO:0000259" key="4">
    <source>
        <dbReference type="PROSITE" id="PS50013"/>
    </source>
</evidence>
<protein>
    <recommendedName>
        <fullName evidence="4">Chromo domain-containing protein</fullName>
    </recommendedName>
</protein>
<dbReference type="Gene3D" id="2.40.50.40">
    <property type="match status" value="2"/>
</dbReference>
<dbReference type="SMART" id="SM00298">
    <property type="entry name" value="CHROMO"/>
    <property type="match status" value="1"/>
</dbReference>
<feature type="compositionally biased region" description="Acidic residues" evidence="3">
    <location>
        <begin position="41"/>
        <end position="57"/>
    </location>
</feature>
<dbReference type="GO" id="GO:0006338">
    <property type="term" value="P:chromatin remodeling"/>
    <property type="evidence" value="ECO:0007669"/>
    <property type="project" value="UniProtKB-ARBA"/>
</dbReference>
<dbReference type="Pfam" id="PF00385">
    <property type="entry name" value="Chromo"/>
    <property type="match status" value="1"/>
</dbReference>
<dbReference type="SMART" id="SM00300">
    <property type="entry name" value="ChSh"/>
    <property type="match status" value="1"/>
</dbReference>
<dbReference type="Pfam" id="PF01393">
    <property type="entry name" value="Chromo_shadow"/>
    <property type="match status" value="1"/>
</dbReference>
<evidence type="ECO:0000256" key="2">
    <source>
        <dbReference type="ARBA" id="ARBA00023242"/>
    </source>
</evidence>
<accession>A0A0H2S8P4</accession>
<dbReference type="AlphaFoldDB" id="A0A0H2S8P4"/>
<dbReference type="InterPro" id="IPR000953">
    <property type="entry name" value="Chromo/chromo_shadow_dom"/>
</dbReference>
<reference evidence="5 6" key="1">
    <citation type="submission" date="2015-04" db="EMBL/GenBank/DDBJ databases">
        <title>Complete genome sequence of Schizopora paradoxa KUC8140, a cosmopolitan wood degrader in East Asia.</title>
        <authorList>
            <consortium name="DOE Joint Genome Institute"/>
            <person name="Min B."/>
            <person name="Park H."/>
            <person name="Jang Y."/>
            <person name="Kim J.-J."/>
            <person name="Kim K.H."/>
            <person name="Pangilinan J."/>
            <person name="Lipzen A."/>
            <person name="Riley R."/>
            <person name="Grigoriev I.V."/>
            <person name="Spatafora J.W."/>
            <person name="Choi I.-G."/>
        </authorList>
    </citation>
    <scope>NUCLEOTIDE SEQUENCE [LARGE SCALE GENOMIC DNA]</scope>
    <source>
        <strain evidence="5 6">KUC8140</strain>
    </source>
</reference>
<feature type="region of interest" description="Disordered" evidence="3">
    <location>
        <begin position="1"/>
        <end position="57"/>
    </location>
</feature>
<dbReference type="GO" id="GO:0005634">
    <property type="term" value="C:nucleus"/>
    <property type="evidence" value="ECO:0007669"/>
    <property type="project" value="UniProtKB-SubCell"/>
</dbReference>
<dbReference type="InterPro" id="IPR051219">
    <property type="entry name" value="Heterochromatin_chromo-domain"/>
</dbReference>
<dbReference type="InterPro" id="IPR008251">
    <property type="entry name" value="Chromo_shadow_dom"/>
</dbReference>
<dbReference type="PANTHER" id="PTHR22812">
    <property type="entry name" value="CHROMOBOX PROTEIN"/>
    <property type="match status" value="1"/>
</dbReference>
<organism evidence="5 6">
    <name type="scientific">Schizopora paradoxa</name>
    <dbReference type="NCBI Taxonomy" id="27342"/>
    <lineage>
        <taxon>Eukaryota</taxon>
        <taxon>Fungi</taxon>
        <taxon>Dikarya</taxon>
        <taxon>Basidiomycota</taxon>
        <taxon>Agaricomycotina</taxon>
        <taxon>Agaricomycetes</taxon>
        <taxon>Hymenochaetales</taxon>
        <taxon>Schizoporaceae</taxon>
        <taxon>Schizopora</taxon>
    </lineage>
</organism>
<feature type="compositionally biased region" description="Basic and acidic residues" evidence="3">
    <location>
        <begin position="108"/>
        <end position="124"/>
    </location>
</feature>
<dbReference type="Proteomes" id="UP000053477">
    <property type="component" value="Unassembled WGS sequence"/>
</dbReference>
<name>A0A0H2S8P4_9AGAM</name>
<dbReference type="InterPro" id="IPR016197">
    <property type="entry name" value="Chromo-like_dom_sf"/>
</dbReference>
<dbReference type="STRING" id="27342.A0A0H2S8P4"/>
<keyword evidence="6" id="KW-1185">Reference proteome</keyword>
<evidence type="ECO:0000256" key="3">
    <source>
        <dbReference type="SAM" id="MobiDB-lite"/>
    </source>
</evidence>
<dbReference type="PROSITE" id="PS50013">
    <property type="entry name" value="CHROMO_2"/>
    <property type="match status" value="1"/>
</dbReference>
<feature type="region of interest" description="Disordered" evidence="3">
    <location>
        <begin position="108"/>
        <end position="218"/>
    </location>
</feature>
<sequence>MAKHDEVVPSTPDEEEIEEVNKKKKKTNGKDDDGKSASPTEEVEDGDEEEGDEEEYEIESILDAKRGYFEGKKFGYLVSWKGYSKEHNSWVNEDDAGNAEILIEEFWKKRNAEEKKKKTTRKSEPVSAKPRKSIDKDPSPRAESASTKRGRGRSRKDASEEVQSAEEEEENPRSKKKKQATREESTSKAGRKSLSSLAKDTDQDGDVTMLNGDELPQQSYTNAKAMKNFTSLKSWEDKVESVTTVERVGDDLMVYFVTVTGEYVRENSILCAQKFPQKLIKFYESHLRWRIAGAED</sequence>
<gene>
    <name evidence="5" type="ORF">SCHPADRAFT_142885</name>
</gene>
<evidence type="ECO:0000313" key="5">
    <source>
        <dbReference type="EMBL" id="KLO18003.1"/>
    </source>
</evidence>
<keyword evidence="2" id="KW-0539">Nucleus</keyword>
<dbReference type="EMBL" id="KQ085899">
    <property type="protein sequence ID" value="KLO18003.1"/>
    <property type="molecule type" value="Genomic_DNA"/>
</dbReference>
<dbReference type="FunCoup" id="A0A0H2S8P4">
    <property type="interactions" value="13"/>
</dbReference>